<gene>
    <name evidence="9" type="ORF">AACT_1045</name>
</gene>
<sequence length="133" mass="15324">MKKLILDTNICIYIIKNKPQSLREKFREFDVGDLCISSITVSELYFAAYKSLHIEKNLLALEHFLRPFDILEYDLNASIEYGKIRATLEKSGKVIGGLNMMIAAHALSNKMTLVTNNIKEFERIENLVLDNWV</sequence>
<keyword evidence="3" id="KW-0540">Nuclease</keyword>
<organism evidence="9 10">
    <name type="scientific">Arcobacter acticola</name>
    <dbReference type="NCBI Taxonomy" id="1849015"/>
    <lineage>
        <taxon>Bacteria</taxon>
        <taxon>Pseudomonadati</taxon>
        <taxon>Campylobacterota</taxon>
        <taxon>Epsilonproteobacteria</taxon>
        <taxon>Campylobacterales</taxon>
        <taxon>Arcobacteraceae</taxon>
        <taxon>Arcobacter</taxon>
    </lineage>
</organism>
<evidence type="ECO:0000256" key="6">
    <source>
        <dbReference type="ARBA" id="ARBA00022842"/>
    </source>
</evidence>
<dbReference type="Gene3D" id="3.40.50.1010">
    <property type="entry name" value="5'-nuclease"/>
    <property type="match status" value="1"/>
</dbReference>
<keyword evidence="2" id="KW-1277">Toxin-antitoxin system</keyword>
<evidence type="ECO:0000256" key="7">
    <source>
        <dbReference type="ARBA" id="ARBA00038093"/>
    </source>
</evidence>
<evidence type="ECO:0000256" key="2">
    <source>
        <dbReference type="ARBA" id="ARBA00022649"/>
    </source>
</evidence>
<dbReference type="GO" id="GO:0004518">
    <property type="term" value="F:nuclease activity"/>
    <property type="evidence" value="ECO:0007669"/>
    <property type="project" value="UniProtKB-KW"/>
</dbReference>
<proteinExistence type="inferred from homology"/>
<evidence type="ECO:0000259" key="8">
    <source>
        <dbReference type="Pfam" id="PF01850"/>
    </source>
</evidence>
<dbReference type="Pfam" id="PF01850">
    <property type="entry name" value="PIN"/>
    <property type="match status" value="1"/>
</dbReference>
<comment type="similarity">
    <text evidence="7">Belongs to the PINc/VapC protein family.</text>
</comment>
<dbReference type="InterPro" id="IPR029060">
    <property type="entry name" value="PIN-like_dom_sf"/>
</dbReference>
<dbReference type="InterPro" id="IPR002716">
    <property type="entry name" value="PIN_dom"/>
</dbReference>
<evidence type="ECO:0000256" key="1">
    <source>
        <dbReference type="ARBA" id="ARBA00001946"/>
    </source>
</evidence>
<dbReference type="Proteomes" id="UP000503483">
    <property type="component" value="Chromosome"/>
</dbReference>
<dbReference type="AlphaFoldDB" id="A0A6M8EFN8"/>
<evidence type="ECO:0000256" key="4">
    <source>
        <dbReference type="ARBA" id="ARBA00022723"/>
    </source>
</evidence>
<evidence type="ECO:0000313" key="10">
    <source>
        <dbReference type="Proteomes" id="UP000503483"/>
    </source>
</evidence>
<dbReference type="RefSeq" id="WP_172125634.1">
    <property type="nucleotide sequence ID" value="NZ_CP042652.1"/>
</dbReference>
<evidence type="ECO:0000256" key="5">
    <source>
        <dbReference type="ARBA" id="ARBA00022801"/>
    </source>
</evidence>
<dbReference type="GO" id="GO:0016787">
    <property type="term" value="F:hydrolase activity"/>
    <property type="evidence" value="ECO:0007669"/>
    <property type="project" value="UniProtKB-KW"/>
</dbReference>
<accession>A0A6M8EFN8</accession>
<dbReference type="KEGG" id="paco:AACT_1045"/>
<feature type="domain" description="PIN" evidence="8">
    <location>
        <begin position="5"/>
        <end position="125"/>
    </location>
</feature>
<evidence type="ECO:0000313" key="9">
    <source>
        <dbReference type="EMBL" id="QKE28236.1"/>
    </source>
</evidence>
<keyword evidence="5" id="KW-0378">Hydrolase</keyword>
<reference evidence="9 10" key="1">
    <citation type="submission" date="2019-08" db="EMBL/GenBank/DDBJ databases">
        <title>Complete genome sequence of Arcobacter acticola.</title>
        <authorList>
            <person name="Miller W."/>
        </authorList>
    </citation>
    <scope>NUCLEOTIDE SEQUENCE [LARGE SCALE GENOMIC DNA]</scope>
    <source>
        <strain evidence="9 10">KCTC 52212</strain>
    </source>
</reference>
<comment type="cofactor">
    <cofactor evidence="1">
        <name>Mg(2+)</name>
        <dbReference type="ChEBI" id="CHEBI:18420"/>
    </cofactor>
</comment>
<dbReference type="CDD" id="cd09881">
    <property type="entry name" value="PIN_VapC4-5_FitB-like"/>
    <property type="match status" value="1"/>
</dbReference>
<keyword evidence="10" id="KW-1185">Reference proteome</keyword>
<dbReference type="GO" id="GO:0046872">
    <property type="term" value="F:metal ion binding"/>
    <property type="evidence" value="ECO:0007669"/>
    <property type="project" value="UniProtKB-KW"/>
</dbReference>
<evidence type="ECO:0000256" key="3">
    <source>
        <dbReference type="ARBA" id="ARBA00022722"/>
    </source>
</evidence>
<dbReference type="PANTHER" id="PTHR33653">
    <property type="entry name" value="RIBONUCLEASE VAPC2"/>
    <property type="match status" value="1"/>
</dbReference>
<keyword evidence="6" id="KW-0460">Magnesium</keyword>
<dbReference type="InterPro" id="IPR050556">
    <property type="entry name" value="Type_II_TA_system_RNase"/>
</dbReference>
<name>A0A6M8EFN8_9BACT</name>
<keyword evidence="4" id="KW-0479">Metal-binding</keyword>
<dbReference type="PANTHER" id="PTHR33653:SF1">
    <property type="entry name" value="RIBONUCLEASE VAPC2"/>
    <property type="match status" value="1"/>
</dbReference>
<protein>
    <submittedName>
        <fullName evidence="9">PIN domain-containing protein</fullName>
    </submittedName>
</protein>
<dbReference type="SUPFAM" id="SSF88723">
    <property type="entry name" value="PIN domain-like"/>
    <property type="match status" value="1"/>
</dbReference>
<dbReference type="EMBL" id="CP042652">
    <property type="protein sequence ID" value="QKE28236.1"/>
    <property type="molecule type" value="Genomic_DNA"/>
</dbReference>